<dbReference type="Proteomes" id="UP000246410">
    <property type="component" value="Unassembled WGS sequence"/>
</dbReference>
<dbReference type="EMBL" id="QGTL01000011">
    <property type="protein sequence ID" value="PWV71074.1"/>
    <property type="molecule type" value="Genomic_DNA"/>
</dbReference>
<feature type="transmembrane region" description="Helical" evidence="1">
    <location>
        <begin position="121"/>
        <end position="147"/>
    </location>
</feature>
<keyword evidence="1" id="KW-0812">Transmembrane</keyword>
<keyword evidence="1" id="KW-0472">Membrane</keyword>
<organism evidence="2 3">
    <name type="scientific">Nocardia neocaledoniensis</name>
    <dbReference type="NCBI Taxonomy" id="236511"/>
    <lineage>
        <taxon>Bacteria</taxon>
        <taxon>Bacillati</taxon>
        <taxon>Actinomycetota</taxon>
        <taxon>Actinomycetes</taxon>
        <taxon>Mycobacteriales</taxon>
        <taxon>Nocardiaceae</taxon>
        <taxon>Nocardia</taxon>
    </lineage>
</organism>
<keyword evidence="3" id="KW-1185">Reference proteome</keyword>
<name>A0A317N7P3_9NOCA</name>
<accession>A0A317N7P3</accession>
<feature type="transmembrane region" description="Helical" evidence="1">
    <location>
        <begin position="187"/>
        <end position="206"/>
    </location>
</feature>
<feature type="transmembrane region" description="Helical" evidence="1">
    <location>
        <begin position="286"/>
        <end position="307"/>
    </location>
</feature>
<feature type="transmembrane region" description="Helical" evidence="1">
    <location>
        <begin position="51"/>
        <end position="68"/>
    </location>
</feature>
<feature type="transmembrane region" description="Helical" evidence="1">
    <location>
        <begin position="227"/>
        <end position="247"/>
    </location>
</feature>
<keyword evidence="1" id="KW-1133">Transmembrane helix</keyword>
<proteinExistence type="predicted"/>
<feature type="transmembrane region" description="Helical" evidence="1">
    <location>
        <begin position="21"/>
        <end position="45"/>
    </location>
</feature>
<gene>
    <name evidence="2" type="ORF">DFR69_11163</name>
</gene>
<dbReference type="AlphaFoldDB" id="A0A317N7P3"/>
<comment type="caution">
    <text evidence="2">The sequence shown here is derived from an EMBL/GenBank/DDBJ whole genome shotgun (WGS) entry which is preliminary data.</text>
</comment>
<feature type="transmembrane region" description="Helical" evidence="1">
    <location>
        <begin position="313"/>
        <end position="330"/>
    </location>
</feature>
<evidence type="ECO:0000313" key="3">
    <source>
        <dbReference type="Proteomes" id="UP000246410"/>
    </source>
</evidence>
<feature type="transmembrane region" description="Helical" evidence="1">
    <location>
        <begin position="159"/>
        <end position="181"/>
    </location>
</feature>
<protein>
    <submittedName>
        <fullName evidence="2">Uncharacterized protein</fullName>
    </submittedName>
</protein>
<reference evidence="2 3" key="1">
    <citation type="submission" date="2018-05" db="EMBL/GenBank/DDBJ databases">
        <title>Genomic Encyclopedia of Type Strains, Phase IV (KMG-IV): sequencing the most valuable type-strain genomes for metagenomic binning, comparative biology and taxonomic classification.</title>
        <authorList>
            <person name="Goeker M."/>
        </authorList>
    </citation>
    <scope>NUCLEOTIDE SEQUENCE [LARGE SCALE GENOMIC DNA]</scope>
    <source>
        <strain evidence="2 3">DSM 44717</strain>
    </source>
</reference>
<feature type="transmembrane region" description="Helical" evidence="1">
    <location>
        <begin position="253"/>
        <end position="274"/>
    </location>
</feature>
<feature type="transmembrane region" description="Helical" evidence="1">
    <location>
        <begin position="80"/>
        <end position="101"/>
    </location>
</feature>
<evidence type="ECO:0000313" key="2">
    <source>
        <dbReference type="EMBL" id="PWV71074.1"/>
    </source>
</evidence>
<sequence>MVQRSGRCTGRLARSQRSSTTALAVSVLFVLSPLIGEIVGAAFRFSYLTQPLRAVAILCFYGAGALLIRETVHRRGLNGWGLLLLAVAFAVLEEGLGLQTIFNPRGMDGETVYGRAFEVNWLWAVVVTGYHAVWSIVIPIVLTHLIFPAQRHTAWLSRSMLNVFAGVFALGFAVFVFISLVRSDFRLSAAQIIGGVAAAILLVWSAGRCRRPWATTSTKRCPGPATVGWIGFGAGLAWLMLYLVAFIGTPAPFVVWTLAALLFAAALATILRRWVARPGWSGRHRLDGCLGAVLALWLFGLFLVANGGRTDDIVFHFLVLAAVLVGYLWLRGRTRRTGAS</sequence>
<evidence type="ECO:0000256" key="1">
    <source>
        <dbReference type="SAM" id="Phobius"/>
    </source>
</evidence>